<feature type="compositionally biased region" description="Polar residues" evidence="2">
    <location>
        <begin position="180"/>
        <end position="194"/>
    </location>
</feature>
<feature type="compositionally biased region" description="Low complexity" evidence="2">
    <location>
        <begin position="256"/>
        <end position="272"/>
    </location>
</feature>
<feature type="compositionally biased region" description="Acidic residues" evidence="2">
    <location>
        <begin position="462"/>
        <end position="471"/>
    </location>
</feature>
<evidence type="ECO:0000256" key="1">
    <source>
        <dbReference type="SAM" id="Coils"/>
    </source>
</evidence>
<keyword evidence="1" id="KW-0175">Coiled coil</keyword>
<name>A0A9W6WC26_CANBO</name>
<proteinExistence type="predicted"/>
<organism evidence="3 4">
    <name type="scientific">Candida boidinii</name>
    <name type="common">Yeast</name>
    <dbReference type="NCBI Taxonomy" id="5477"/>
    <lineage>
        <taxon>Eukaryota</taxon>
        <taxon>Fungi</taxon>
        <taxon>Dikarya</taxon>
        <taxon>Ascomycota</taxon>
        <taxon>Saccharomycotina</taxon>
        <taxon>Pichiomycetes</taxon>
        <taxon>Pichiales</taxon>
        <taxon>Pichiaceae</taxon>
        <taxon>Ogataea</taxon>
        <taxon>Ogataea/Candida clade</taxon>
    </lineage>
</organism>
<accession>A0A9W6WC26</accession>
<protein>
    <submittedName>
        <fullName evidence="3">Unnamed protein product</fullName>
    </submittedName>
</protein>
<dbReference type="Proteomes" id="UP001165120">
    <property type="component" value="Unassembled WGS sequence"/>
</dbReference>
<evidence type="ECO:0000313" key="4">
    <source>
        <dbReference type="Proteomes" id="UP001165120"/>
    </source>
</evidence>
<feature type="region of interest" description="Disordered" evidence="2">
    <location>
        <begin position="462"/>
        <end position="481"/>
    </location>
</feature>
<sequence length="481" mass="55714">MPPTLTQNHSQYSPQFNKNNAYSNNAEGISIYSGDLSNNYLKLPQPNSPSRFHGPGKQTMNVNHTYSMASINRSSASISDIHDPSRQQQQQQQPVQPVQQQNVDSYDDHYSSMQKAGLRETRISKQLQYQQQQKRKLRPMTSLYVNGSNLSLNSNVTGNSGLISSPIYATHQNSSNLSLDSDTMISNLPVSNSNHPKKLPPHLQQQQHRFHQQQQQHQQQQHQQQQHMQMQMQQQRYRNNQSPAPQNFLQHPPNPQYQHQQYQQQHPQYRPQNGGHYQQQQMHPHAQACHQNEYQGEGPIFGVPSSPTRGLRKASPIYYQSRNSDISNNNNNSPNWKRNSILSQISGSNTNTNNNNNNNGIIGDVNDIDGYSNTDSNAKSVQIDSNSLDDEERYYRLLMSQDMNIEENFENDNTKNNEEYNKLLKENEELKLKLQKYQQEEKEEKLIEKDIDDLKLELDLKFDEDDQEDDQDSNHKFKKSI</sequence>
<feature type="compositionally biased region" description="Polar residues" evidence="2">
    <location>
        <begin position="236"/>
        <end position="249"/>
    </location>
</feature>
<dbReference type="AlphaFoldDB" id="A0A9W6WC26"/>
<feature type="compositionally biased region" description="Low complexity" evidence="2">
    <location>
        <begin position="322"/>
        <end position="340"/>
    </location>
</feature>
<comment type="caution">
    <text evidence="3">The sequence shown here is derived from an EMBL/GenBank/DDBJ whole genome shotgun (WGS) entry which is preliminary data.</text>
</comment>
<gene>
    <name evidence="3" type="ORF">Cboi02_000503500</name>
</gene>
<evidence type="ECO:0000256" key="2">
    <source>
        <dbReference type="SAM" id="MobiDB-lite"/>
    </source>
</evidence>
<keyword evidence="4" id="KW-1185">Reference proteome</keyword>
<feature type="compositionally biased region" description="Low complexity" evidence="2">
    <location>
        <begin position="204"/>
        <end position="235"/>
    </location>
</feature>
<feature type="region of interest" description="Disordered" evidence="2">
    <location>
        <begin position="77"/>
        <end position="114"/>
    </location>
</feature>
<feature type="compositionally biased region" description="Low complexity" evidence="2">
    <location>
        <begin position="349"/>
        <end position="361"/>
    </location>
</feature>
<evidence type="ECO:0000313" key="3">
    <source>
        <dbReference type="EMBL" id="GME76073.1"/>
    </source>
</evidence>
<dbReference type="EMBL" id="BSXN01002256">
    <property type="protein sequence ID" value="GME76073.1"/>
    <property type="molecule type" value="Genomic_DNA"/>
</dbReference>
<reference evidence="3" key="1">
    <citation type="submission" date="2023-04" db="EMBL/GenBank/DDBJ databases">
        <title>Candida boidinii NBRC 10035.</title>
        <authorList>
            <person name="Ichikawa N."/>
            <person name="Sato H."/>
            <person name="Tonouchi N."/>
        </authorList>
    </citation>
    <scope>NUCLEOTIDE SEQUENCE</scope>
    <source>
        <strain evidence="3">NBRC 10035</strain>
    </source>
</reference>
<feature type="compositionally biased region" description="Low complexity" evidence="2">
    <location>
        <begin position="87"/>
        <end position="101"/>
    </location>
</feature>
<feature type="region of interest" description="Disordered" evidence="2">
    <location>
        <begin position="180"/>
        <end position="287"/>
    </location>
</feature>
<feature type="region of interest" description="Disordered" evidence="2">
    <location>
        <begin position="322"/>
        <end position="361"/>
    </location>
</feature>
<feature type="coiled-coil region" evidence="1">
    <location>
        <begin position="406"/>
        <end position="457"/>
    </location>
</feature>